<dbReference type="Gene3D" id="3.10.350.10">
    <property type="entry name" value="LysM domain"/>
    <property type="match status" value="1"/>
</dbReference>
<keyword evidence="3" id="KW-0378">Hydrolase</keyword>
<evidence type="ECO:0000256" key="3">
    <source>
        <dbReference type="ARBA" id="ARBA00022801"/>
    </source>
</evidence>
<evidence type="ECO:0000256" key="1">
    <source>
        <dbReference type="ARBA" id="ARBA00001561"/>
    </source>
</evidence>
<dbReference type="InterPro" id="IPR036779">
    <property type="entry name" value="LysM_dom_sf"/>
</dbReference>
<dbReference type="SMART" id="SM00257">
    <property type="entry name" value="LysM"/>
    <property type="match status" value="1"/>
</dbReference>
<dbReference type="Proteomes" id="UP000604083">
    <property type="component" value="Unassembled WGS sequence"/>
</dbReference>
<dbReference type="CDD" id="cd02696">
    <property type="entry name" value="MurNAc-LAA"/>
    <property type="match status" value="1"/>
</dbReference>
<proteinExistence type="predicted"/>
<comment type="catalytic activity">
    <reaction evidence="1">
        <text>Hydrolyzes the link between N-acetylmuramoyl residues and L-amino acid residues in certain cell-wall glycopeptides.</text>
        <dbReference type="EC" id="3.5.1.28"/>
    </reaction>
</comment>
<dbReference type="InterPro" id="IPR018392">
    <property type="entry name" value="LysM"/>
</dbReference>
<dbReference type="EC" id="3.5.1.28" evidence="2"/>
<sequence length="249" mass="26991">MLTQTSFAHVVKRGDTLYSIARANGVSVNALMSVNGIKDAGSLQIGRKLVMPGATKTAQVSLRASRPAPSARKLTVVIDPGHGGRDRGAVWGGVRECDLNLKTALKLESYLKKAGYQVVLTRRSDSYVSLARRAATANRYRQAIFISIHYNASRLTGVHGGETFHGGSASSRYLASSLQGQLVSRCKVRNRGARYGRFSVLSETRCPAVLIECGFISNARERARCQTSAFQDAAAQAILAGIQRWDRAY</sequence>
<dbReference type="Pfam" id="PF01476">
    <property type="entry name" value="LysM"/>
    <property type="match status" value="1"/>
</dbReference>
<evidence type="ECO:0000259" key="4">
    <source>
        <dbReference type="PROSITE" id="PS51782"/>
    </source>
</evidence>
<dbReference type="GO" id="GO:0008745">
    <property type="term" value="F:N-acetylmuramoyl-L-alanine amidase activity"/>
    <property type="evidence" value="ECO:0007669"/>
    <property type="project" value="UniProtKB-EC"/>
</dbReference>
<dbReference type="EMBL" id="JAENIO010000017">
    <property type="protein sequence ID" value="MBK1834070.1"/>
    <property type="molecule type" value="Genomic_DNA"/>
</dbReference>
<dbReference type="Pfam" id="PF01520">
    <property type="entry name" value="Amidase_3"/>
    <property type="match status" value="1"/>
</dbReference>
<dbReference type="RefSeq" id="WP_234037881.1">
    <property type="nucleotide sequence ID" value="NZ_JBHUJA010000011.1"/>
</dbReference>
<dbReference type="InterPro" id="IPR002508">
    <property type="entry name" value="MurNAc-LAA_cat"/>
</dbReference>
<evidence type="ECO:0000313" key="5">
    <source>
        <dbReference type="EMBL" id="MBK1834070.1"/>
    </source>
</evidence>
<protein>
    <recommendedName>
        <fullName evidence="2">N-acetylmuramoyl-L-alanine amidase</fullName>
        <ecNumber evidence="2">3.5.1.28</ecNumber>
    </recommendedName>
</protein>
<dbReference type="GO" id="GO:0030288">
    <property type="term" value="C:outer membrane-bounded periplasmic space"/>
    <property type="evidence" value="ECO:0007669"/>
    <property type="project" value="TreeGrafter"/>
</dbReference>
<dbReference type="PROSITE" id="PS51782">
    <property type="entry name" value="LYSM"/>
    <property type="match status" value="1"/>
</dbReference>
<dbReference type="SUPFAM" id="SSF53187">
    <property type="entry name" value="Zn-dependent exopeptidases"/>
    <property type="match status" value="1"/>
</dbReference>
<dbReference type="CDD" id="cd00118">
    <property type="entry name" value="LysM"/>
    <property type="match status" value="1"/>
</dbReference>
<dbReference type="SMART" id="SM00646">
    <property type="entry name" value="Ami_3"/>
    <property type="match status" value="1"/>
</dbReference>
<accession>A0A934RNJ3</accession>
<dbReference type="PANTHER" id="PTHR30404">
    <property type="entry name" value="N-ACETYLMURAMOYL-L-ALANINE AMIDASE"/>
    <property type="match status" value="1"/>
</dbReference>
<feature type="domain" description="LysM" evidence="4">
    <location>
        <begin position="7"/>
        <end position="51"/>
    </location>
</feature>
<gene>
    <name evidence="5" type="ORF">JIN78_08360</name>
</gene>
<dbReference type="SUPFAM" id="SSF54106">
    <property type="entry name" value="LysM domain"/>
    <property type="match status" value="1"/>
</dbReference>
<dbReference type="AlphaFoldDB" id="A0A934RNJ3"/>
<dbReference type="InterPro" id="IPR050695">
    <property type="entry name" value="N-acetylmuramoyl_amidase_3"/>
</dbReference>
<reference evidence="5" key="1">
    <citation type="submission" date="2021-01" db="EMBL/GenBank/DDBJ databases">
        <title>Modified the classification status of verrucomicrobia.</title>
        <authorList>
            <person name="Feng X."/>
        </authorList>
    </citation>
    <scope>NUCLEOTIDE SEQUENCE</scope>
    <source>
        <strain evidence="5">KCTC 12986</strain>
    </source>
</reference>
<dbReference type="Gene3D" id="3.40.630.40">
    <property type="entry name" value="Zn-dependent exopeptidases"/>
    <property type="match status" value="1"/>
</dbReference>
<dbReference type="GO" id="GO:0009253">
    <property type="term" value="P:peptidoglycan catabolic process"/>
    <property type="evidence" value="ECO:0007669"/>
    <property type="project" value="InterPro"/>
</dbReference>
<evidence type="ECO:0000256" key="2">
    <source>
        <dbReference type="ARBA" id="ARBA00011901"/>
    </source>
</evidence>
<evidence type="ECO:0000313" key="6">
    <source>
        <dbReference type="Proteomes" id="UP000604083"/>
    </source>
</evidence>
<keyword evidence="6" id="KW-1185">Reference proteome</keyword>
<organism evidence="5 6">
    <name type="scientific">Roseibacillus ishigakijimensis</name>
    <dbReference type="NCBI Taxonomy" id="454146"/>
    <lineage>
        <taxon>Bacteria</taxon>
        <taxon>Pseudomonadati</taxon>
        <taxon>Verrucomicrobiota</taxon>
        <taxon>Verrucomicrobiia</taxon>
        <taxon>Verrucomicrobiales</taxon>
        <taxon>Verrucomicrobiaceae</taxon>
        <taxon>Roseibacillus</taxon>
    </lineage>
</organism>
<name>A0A934RNJ3_9BACT</name>
<dbReference type="PANTHER" id="PTHR30404:SF0">
    <property type="entry name" value="N-ACETYLMURAMOYL-L-ALANINE AMIDASE AMIC"/>
    <property type="match status" value="1"/>
</dbReference>
<comment type="caution">
    <text evidence="5">The sequence shown here is derived from an EMBL/GenBank/DDBJ whole genome shotgun (WGS) entry which is preliminary data.</text>
</comment>